<dbReference type="eggNOG" id="COG5001">
    <property type="taxonomic scope" value="Bacteria"/>
</dbReference>
<dbReference type="PANTHER" id="PTHR33121">
    <property type="entry name" value="CYCLIC DI-GMP PHOSPHODIESTERASE PDEF"/>
    <property type="match status" value="1"/>
</dbReference>
<evidence type="ECO:0000313" key="4">
    <source>
        <dbReference type="EMBL" id="BAA16762.1"/>
    </source>
</evidence>
<dbReference type="Gene3D" id="3.20.20.450">
    <property type="entry name" value="EAL domain"/>
    <property type="match status" value="1"/>
</dbReference>
<dbReference type="PANTHER" id="PTHR33121:SF71">
    <property type="entry name" value="OXYGEN SENSOR PROTEIN DOSP"/>
    <property type="match status" value="1"/>
</dbReference>
<dbReference type="SUPFAM" id="SSF49879">
    <property type="entry name" value="SMAD/FHA domain"/>
    <property type="match status" value="1"/>
</dbReference>
<dbReference type="InterPro" id="IPR000253">
    <property type="entry name" value="FHA_dom"/>
</dbReference>
<dbReference type="InterPro" id="IPR043128">
    <property type="entry name" value="Rev_trsase/Diguanyl_cyclase"/>
</dbReference>
<dbReference type="GO" id="GO:0005886">
    <property type="term" value="C:plasma membrane"/>
    <property type="evidence" value="ECO:0000318"/>
    <property type="project" value="GO_Central"/>
</dbReference>
<dbReference type="InterPro" id="IPR001633">
    <property type="entry name" value="EAL_dom"/>
</dbReference>
<dbReference type="Pfam" id="PF00498">
    <property type="entry name" value="FHA"/>
    <property type="match status" value="1"/>
</dbReference>
<dbReference type="Proteomes" id="UP000001425">
    <property type="component" value="Chromosome"/>
</dbReference>
<dbReference type="NCBIfam" id="TIGR00254">
    <property type="entry name" value="GGDEF"/>
    <property type="match status" value="1"/>
</dbReference>
<protein>
    <submittedName>
        <fullName evidence="4">Slr1103 protein</fullName>
    </submittedName>
</protein>
<evidence type="ECO:0000259" key="3">
    <source>
        <dbReference type="PROSITE" id="PS50887"/>
    </source>
</evidence>
<dbReference type="InterPro" id="IPR050706">
    <property type="entry name" value="Cyclic-di-GMP_PDE-like"/>
</dbReference>
<dbReference type="InterPro" id="IPR035919">
    <property type="entry name" value="EAL_sf"/>
</dbReference>
<evidence type="ECO:0000259" key="1">
    <source>
        <dbReference type="PROSITE" id="PS50006"/>
    </source>
</evidence>
<sequence>MTNLPEFRHIFVIEDQKARRIISLDEPTYSIGRESSNDIVIYDQVVSRHHATLIRIKPTSQNEGYSYRILDGDLEGNRSTNGLIINGQDSESHDLQHGDVILFGSQSKASYYIVSTSLEIAMFNPLEAMSLEDLSRQSLGEYTSKSTIINEQEQEASRLAPSSADLVRFSSFAELSPHPIVEIDFNGKIVYLNPPASIKFRDINDLGVSHPILEGLLNQAQNVRGNLLLREVKSGDECYEQYVHYLTENQIIRSYLIDITRRQQAEDSLAQHTFYDPMTGLPNHAFFEEQLAIALAKVQRDQSRLAILFLNFYNYERMINAFGLGCGEILLKTVAKRLSQWTEKRGLACRWQGKQFAILLKEPGDNQALTEMVKEMLAMLEESIDVAKQKIHLKGKVGIAVYPDGGTDGATLLKNSHTALEQIKEKHFDSFAFFNEKAASKANLFFRLENLLYEALDKHQFYLTYQPILQITTGEITGMEALLRWHHPEIGEISPVNLIPLAEKTDLIVPIGEWILRTACQQNRQWQGAGIPPLPVCINLCLNQFQNPHLIANIQSILEENQLEPHWLTIEVTESIIMDNIDYSRRAIEQLATIGVNLSLDDFGIGLGTLSCLQQFKIPAVKIHESFIKDLEQSPVNEAIITSIMTLGRKLGVRIISEGVETQQQLEVLQKLECQEIQGFWFSRPLKVDAATELLSQNKIKADPLA</sequence>
<proteinExistence type="predicted"/>
<feature type="domain" description="GGDEF" evidence="3">
    <location>
        <begin position="303"/>
        <end position="436"/>
    </location>
</feature>
<dbReference type="Gene3D" id="3.30.70.270">
    <property type="match status" value="1"/>
</dbReference>
<dbReference type="PhylomeDB" id="P72747"/>
<dbReference type="PIR" id="S74610">
    <property type="entry name" value="S74610"/>
</dbReference>
<dbReference type="Pfam" id="PF00563">
    <property type="entry name" value="EAL"/>
    <property type="match status" value="1"/>
</dbReference>
<reference evidence="4 5" key="2">
    <citation type="journal article" date="1996" name="DNA Res.">
        <title>Sequence analysis of the genome of the unicellular cyanobacterium Synechocystis sp. strain PCC6803. II. Sequence determination of the entire genome and assignment of potential protein-coding regions.</title>
        <authorList>
            <person name="Kaneko T."/>
            <person name="Sato S."/>
            <person name="Kotani H."/>
            <person name="Tanaka A."/>
            <person name="Asamizu E."/>
            <person name="Nakamura Y."/>
            <person name="Miyajima N."/>
            <person name="Hirosawa M."/>
            <person name="Sugiura M."/>
            <person name="Sasamoto S."/>
            <person name="Kimura T."/>
            <person name="Hosouchi T."/>
            <person name="Matsuno A."/>
            <person name="Muraki A."/>
            <person name="Nakazaki N."/>
            <person name="Naruo K."/>
            <person name="Okumura S."/>
            <person name="Shimpo S."/>
            <person name="Takeuchi C."/>
            <person name="Wada T."/>
            <person name="Watanabe A."/>
            <person name="Yamada M."/>
            <person name="Yasuda M."/>
            <person name="Tabata S."/>
        </authorList>
    </citation>
    <scope>NUCLEOTIDE SEQUENCE [LARGE SCALE GENOMIC DNA]</scope>
    <source>
        <strain evidence="5">ATCC 27184 / PCC 6803 / Kazusa</strain>
    </source>
</reference>
<accession>P72747</accession>
<dbReference type="CDD" id="cd01948">
    <property type="entry name" value="EAL"/>
    <property type="match status" value="1"/>
</dbReference>
<dbReference type="CDD" id="cd01949">
    <property type="entry name" value="GGDEF"/>
    <property type="match status" value="1"/>
</dbReference>
<dbReference type="InterPro" id="IPR000160">
    <property type="entry name" value="GGDEF_dom"/>
</dbReference>
<dbReference type="FunCoup" id="P72747">
    <property type="interactions" value="204"/>
</dbReference>
<dbReference type="SMART" id="SM00240">
    <property type="entry name" value="FHA"/>
    <property type="match status" value="1"/>
</dbReference>
<dbReference type="SMART" id="SM00267">
    <property type="entry name" value="GGDEF"/>
    <property type="match status" value="1"/>
</dbReference>
<dbReference type="PROSITE" id="PS50887">
    <property type="entry name" value="GGDEF"/>
    <property type="match status" value="1"/>
</dbReference>
<dbReference type="KEGG" id="syn:slr1103"/>
<feature type="domain" description="FHA" evidence="1">
    <location>
        <begin position="29"/>
        <end position="90"/>
    </location>
</feature>
<dbReference type="IntAct" id="P72747">
    <property type="interactions" value="1"/>
</dbReference>
<feature type="domain" description="EAL" evidence="2">
    <location>
        <begin position="445"/>
        <end position="699"/>
    </location>
</feature>
<dbReference type="SUPFAM" id="SSF141868">
    <property type="entry name" value="EAL domain-like"/>
    <property type="match status" value="1"/>
</dbReference>
<dbReference type="Pfam" id="PF00990">
    <property type="entry name" value="GGDEF"/>
    <property type="match status" value="1"/>
</dbReference>
<dbReference type="Gene3D" id="2.60.200.20">
    <property type="match status" value="1"/>
</dbReference>
<dbReference type="AlphaFoldDB" id="P72747"/>
<dbReference type="EnsemblBacteria" id="BAA16762">
    <property type="protein sequence ID" value="BAA16762"/>
    <property type="gene ID" value="BAA16762"/>
</dbReference>
<dbReference type="InterPro" id="IPR008984">
    <property type="entry name" value="SMAD_FHA_dom_sf"/>
</dbReference>
<dbReference type="InParanoid" id="P72747"/>
<dbReference type="PaxDb" id="1148-1651835"/>
<dbReference type="PROSITE" id="PS50006">
    <property type="entry name" value="FHA_DOMAIN"/>
    <property type="match status" value="1"/>
</dbReference>
<dbReference type="SMART" id="SM00052">
    <property type="entry name" value="EAL"/>
    <property type="match status" value="1"/>
</dbReference>
<evidence type="ECO:0000259" key="2">
    <source>
        <dbReference type="PROSITE" id="PS50883"/>
    </source>
</evidence>
<name>P72747_SYNY3</name>
<dbReference type="STRING" id="1148.gene:10497618"/>
<keyword evidence="5" id="KW-1185">Reference proteome</keyword>
<dbReference type="InterPro" id="IPR029787">
    <property type="entry name" value="Nucleotide_cyclase"/>
</dbReference>
<evidence type="ECO:0000313" key="5">
    <source>
        <dbReference type="Proteomes" id="UP000001425"/>
    </source>
</evidence>
<reference evidence="4 5" key="1">
    <citation type="journal article" date="1995" name="DNA Res.">
        <title>Sequence analysis of the genome of the unicellular cyanobacterium Synechocystis sp. strain PCC6803. I. Sequence features in the 1 Mb region from map positions 64% to 92% of the genome.</title>
        <authorList>
            <person name="Kaneko T."/>
            <person name="Tanaka A."/>
            <person name="Sato S."/>
            <person name="Kotani H."/>
            <person name="Sazuka T."/>
            <person name="Miyajima N."/>
            <person name="Sugiura M."/>
            <person name="Tabata S."/>
        </authorList>
    </citation>
    <scope>NUCLEOTIDE SEQUENCE [LARGE SCALE GENOMIC DNA]</scope>
    <source>
        <strain evidence="5">ATCC 27184 / PCC 6803 / Kazusa</strain>
    </source>
</reference>
<dbReference type="PROSITE" id="PS50883">
    <property type="entry name" value="EAL"/>
    <property type="match status" value="1"/>
</dbReference>
<dbReference type="eggNOG" id="COG1716">
    <property type="taxonomic scope" value="Bacteria"/>
</dbReference>
<dbReference type="EMBL" id="BA000022">
    <property type="protein sequence ID" value="BAA16762.1"/>
    <property type="molecule type" value="Genomic_DNA"/>
</dbReference>
<organism evidence="4 5">
    <name type="scientific">Synechocystis sp. (strain ATCC 27184 / PCC 6803 / Kazusa)</name>
    <dbReference type="NCBI Taxonomy" id="1111708"/>
    <lineage>
        <taxon>Bacteria</taxon>
        <taxon>Bacillati</taxon>
        <taxon>Cyanobacteriota</taxon>
        <taxon>Cyanophyceae</taxon>
        <taxon>Synechococcales</taxon>
        <taxon>Merismopediaceae</taxon>
        <taxon>Synechocystis</taxon>
    </lineage>
</organism>
<dbReference type="SUPFAM" id="SSF55073">
    <property type="entry name" value="Nucleotide cyclase"/>
    <property type="match status" value="1"/>
</dbReference>
<gene>
    <name evidence="4" type="ordered locus">slr1103</name>
</gene>
<dbReference type="GO" id="GO:0071111">
    <property type="term" value="F:cyclic-guanylate-specific phosphodiesterase activity"/>
    <property type="evidence" value="ECO:0000318"/>
    <property type="project" value="GO_Central"/>
</dbReference>